<accession>A0A084B922</accession>
<dbReference type="InterPro" id="IPR020843">
    <property type="entry name" value="ER"/>
</dbReference>
<dbReference type="InterPro" id="IPR004843">
    <property type="entry name" value="Calcineurin-like_PHP"/>
</dbReference>
<dbReference type="Gene3D" id="3.40.50.720">
    <property type="entry name" value="NAD(P)-binding Rossmann-like Domain"/>
    <property type="match status" value="1"/>
</dbReference>
<feature type="region of interest" description="Disordered" evidence="1">
    <location>
        <begin position="650"/>
        <end position="695"/>
    </location>
</feature>
<gene>
    <name evidence="3" type="ORF">S7711_02640</name>
</gene>
<dbReference type="AlphaFoldDB" id="A0A084B922"/>
<feature type="compositionally biased region" description="Polar residues" evidence="1">
    <location>
        <begin position="652"/>
        <end position="664"/>
    </location>
</feature>
<dbReference type="SUPFAM" id="SSF56300">
    <property type="entry name" value="Metallo-dependent phosphatases"/>
    <property type="match status" value="1"/>
</dbReference>
<dbReference type="Gene3D" id="3.90.180.10">
    <property type="entry name" value="Medium-chain alcohol dehydrogenases, catalytic domain"/>
    <property type="match status" value="1"/>
</dbReference>
<dbReference type="Pfam" id="PF00149">
    <property type="entry name" value="Metallophos"/>
    <property type="match status" value="1"/>
</dbReference>
<evidence type="ECO:0000259" key="2">
    <source>
        <dbReference type="SMART" id="SM00829"/>
    </source>
</evidence>
<organism evidence="3 4">
    <name type="scientific">Stachybotrys chartarum (strain CBS 109288 / IBT 7711)</name>
    <name type="common">Toxic black mold</name>
    <name type="synonym">Stilbospora chartarum</name>
    <dbReference type="NCBI Taxonomy" id="1280523"/>
    <lineage>
        <taxon>Eukaryota</taxon>
        <taxon>Fungi</taxon>
        <taxon>Dikarya</taxon>
        <taxon>Ascomycota</taxon>
        <taxon>Pezizomycotina</taxon>
        <taxon>Sordariomycetes</taxon>
        <taxon>Hypocreomycetidae</taxon>
        <taxon>Hypocreales</taxon>
        <taxon>Stachybotryaceae</taxon>
        <taxon>Stachybotrys</taxon>
    </lineage>
</organism>
<keyword evidence="4" id="KW-1185">Reference proteome</keyword>
<evidence type="ECO:0000313" key="4">
    <source>
        <dbReference type="Proteomes" id="UP000028045"/>
    </source>
</evidence>
<dbReference type="PANTHER" id="PTHR45033:SF2">
    <property type="entry name" value="ZINC-TYPE ALCOHOL DEHYDROGENASE-LIKE PROTEIN C1773.06C"/>
    <property type="match status" value="1"/>
</dbReference>
<dbReference type="Pfam" id="PF00107">
    <property type="entry name" value="ADH_zinc_N"/>
    <property type="match status" value="1"/>
</dbReference>
<evidence type="ECO:0000256" key="1">
    <source>
        <dbReference type="SAM" id="MobiDB-lite"/>
    </source>
</evidence>
<proteinExistence type="predicted"/>
<dbReference type="InterPro" id="IPR013154">
    <property type="entry name" value="ADH-like_N"/>
</dbReference>
<dbReference type="PANTHER" id="PTHR45033">
    <property type="match status" value="1"/>
</dbReference>
<dbReference type="Pfam" id="PF08240">
    <property type="entry name" value="ADH_N"/>
    <property type="match status" value="1"/>
</dbReference>
<dbReference type="SUPFAM" id="SSF50129">
    <property type="entry name" value="GroES-like"/>
    <property type="match status" value="1"/>
</dbReference>
<feature type="compositionally biased region" description="Basic and acidic residues" evidence="1">
    <location>
        <begin position="665"/>
        <end position="674"/>
    </location>
</feature>
<dbReference type="InterPro" id="IPR011032">
    <property type="entry name" value="GroES-like_sf"/>
</dbReference>
<evidence type="ECO:0000313" key="3">
    <source>
        <dbReference type="EMBL" id="KEY74051.1"/>
    </source>
</evidence>
<dbReference type="InterPro" id="IPR052711">
    <property type="entry name" value="Zinc_ADH-like"/>
</dbReference>
<dbReference type="Gene3D" id="3.60.21.10">
    <property type="match status" value="1"/>
</dbReference>
<reference evidence="3 4" key="1">
    <citation type="journal article" date="2014" name="BMC Genomics">
        <title>Comparative genome sequencing reveals chemotype-specific gene clusters in the toxigenic black mold Stachybotrys.</title>
        <authorList>
            <person name="Semeiks J."/>
            <person name="Borek D."/>
            <person name="Otwinowski Z."/>
            <person name="Grishin N.V."/>
        </authorList>
    </citation>
    <scope>NUCLEOTIDE SEQUENCE [LARGE SCALE GENOMIC DNA]</scope>
    <source>
        <strain evidence="4">CBS 109288 / IBT 7711</strain>
    </source>
</reference>
<dbReference type="InterPro" id="IPR036291">
    <property type="entry name" value="NAD(P)-bd_dom_sf"/>
</dbReference>
<dbReference type="Proteomes" id="UP000028045">
    <property type="component" value="Unassembled WGS sequence"/>
</dbReference>
<dbReference type="HOGENOM" id="CLU_396462_0_0_1"/>
<dbReference type="InterPro" id="IPR013149">
    <property type="entry name" value="ADH-like_C"/>
</dbReference>
<dbReference type="SUPFAM" id="SSF51735">
    <property type="entry name" value="NAD(P)-binding Rossmann-fold domains"/>
    <property type="match status" value="1"/>
</dbReference>
<protein>
    <recommendedName>
        <fullName evidence="2">Enoyl reductase (ER) domain-containing protein</fullName>
    </recommendedName>
</protein>
<dbReference type="InterPro" id="IPR029052">
    <property type="entry name" value="Metallo-depent_PP-like"/>
</dbReference>
<feature type="domain" description="Enoyl reductase (ER)" evidence="2">
    <location>
        <begin position="16"/>
        <end position="356"/>
    </location>
</feature>
<dbReference type="CDD" id="cd08276">
    <property type="entry name" value="MDR7"/>
    <property type="match status" value="1"/>
</dbReference>
<dbReference type="GO" id="GO:0016787">
    <property type="term" value="F:hydrolase activity"/>
    <property type="evidence" value="ECO:0007669"/>
    <property type="project" value="InterPro"/>
</dbReference>
<dbReference type="CDD" id="cd07379">
    <property type="entry name" value="MPP_239FB"/>
    <property type="match status" value="1"/>
</dbReference>
<dbReference type="SMART" id="SM00829">
    <property type="entry name" value="PKS_ER"/>
    <property type="match status" value="1"/>
</dbReference>
<sequence>MSTLTASCWRIREQKEDFSGLVFETADVPSSLAADEVLVELHAASLNYRDVVLAQGGMGLETSPGVISGSDGAGIVLKVGRDVKSVVVGDRVVTHMVQSNKKDGKDVVGADDATLPAFECIKAGLGQALDGTLTTHGVFRESCVVKFGEKLTFEQAATLSCSGITAWNSLMGLEGRQVRKGDWVLVQGTGGVSIAALQIALGVGANIIATTSSEAKAAKLRQLGAHHIINYRETPEWGNAARQLTPNSRGIDLIVDVGGNATLGESLEAVRMNGLVISAGLVGKLDNDVPLLAILFKACVTRGVMLGTRKMMRDVVEFLEQHEVQLALDDEIFALKDAKAAFKKVKEQRHFAKVFSADVAIHCGDLTTHSKLNEIRQTIQMLRQIEAPLKLVIAGNHDFTLHESAFKQKIAEANRIAQESLDDEIKAEFGDFGDAQRLLQDAKDEGIIYLEEGSHHFVLENGASLKVYASPYTISSNADWGFQYNDAHNFNIEDGTDIAITHGPPHGVMDITGEKARIGCPHLFAAVAKAQPRLHCFGHVHNGWGAKLVTWRPRICETPSHFSDIDHEKSMIVENLSRLNRPITTLDDDYARRRNVLDRYDEERCCRTSHCNDDENPLGPRQTLFVNAAMLENEELSQLPWLVDIELKADASSETTSPVVPQDQTSKEKRKRDPSPLNDGGDRKRNKAVHGETAA</sequence>
<dbReference type="OrthoDB" id="630188at2759"/>
<dbReference type="EMBL" id="KL647681">
    <property type="protein sequence ID" value="KEY74051.1"/>
    <property type="molecule type" value="Genomic_DNA"/>
</dbReference>
<dbReference type="GO" id="GO:0016491">
    <property type="term" value="F:oxidoreductase activity"/>
    <property type="evidence" value="ECO:0007669"/>
    <property type="project" value="InterPro"/>
</dbReference>
<name>A0A084B922_STACB</name>